<evidence type="ECO:0000313" key="1">
    <source>
        <dbReference type="EMBL" id="CAG8846860.1"/>
    </source>
</evidence>
<dbReference type="Proteomes" id="UP000789920">
    <property type="component" value="Unassembled WGS sequence"/>
</dbReference>
<keyword evidence="2" id="KW-1185">Reference proteome</keyword>
<protein>
    <submittedName>
        <fullName evidence="1">3409_t:CDS:1</fullName>
    </submittedName>
</protein>
<sequence length="43" mass="4850">KPNLTSIGFDIKDQSFYFNIDEKSVKDTKNKTKAVVQACDKGQ</sequence>
<accession>A0ACA9SRP0</accession>
<proteinExistence type="predicted"/>
<gene>
    <name evidence="1" type="ORF">RPERSI_LOCUS34350</name>
</gene>
<feature type="non-terminal residue" evidence="1">
    <location>
        <position position="1"/>
    </location>
</feature>
<reference evidence="1" key="1">
    <citation type="submission" date="2021-06" db="EMBL/GenBank/DDBJ databases">
        <authorList>
            <person name="Kallberg Y."/>
            <person name="Tangrot J."/>
            <person name="Rosling A."/>
        </authorList>
    </citation>
    <scope>NUCLEOTIDE SEQUENCE</scope>
    <source>
        <strain evidence="1">MA461A</strain>
    </source>
</reference>
<comment type="caution">
    <text evidence="1">The sequence shown here is derived from an EMBL/GenBank/DDBJ whole genome shotgun (WGS) entry which is preliminary data.</text>
</comment>
<evidence type="ECO:0000313" key="2">
    <source>
        <dbReference type="Proteomes" id="UP000789920"/>
    </source>
</evidence>
<organism evidence="1 2">
    <name type="scientific">Racocetra persica</name>
    <dbReference type="NCBI Taxonomy" id="160502"/>
    <lineage>
        <taxon>Eukaryota</taxon>
        <taxon>Fungi</taxon>
        <taxon>Fungi incertae sedis</taxon>
        <taxon>Mucoromycota</taxon>
        <taxon>Glomeromycotina</taxon>
        <taxon>Glomeromycetes</taxon>
        <taxon>Diversisporales</taxon>
        <taxon>Gigasporaceae</taxon>
        <taxon>Racocetra</taxon>
    </lineage>
</organism>
<name>A0ACA9SRP0_9GLOM</name>
<dbReference type="EMBL" id="CAJVQC010153191">
    <property type="protein sequence ID" value="CAG8846860.1"/>
    <property type="molecule type" value="Genomic_DNA"/>
</dbReference>
<feature type="non-terminal residue" evidence="1">
    <location>
        <position position="43"/>
    </location>
</feature>